<dbReference type="InterPro" id="IPR028565">
    <property type="entry name" value="MHD"/>
</dbReference>
<feature type="domain" description="MHD" evidence="7">
    <location>
        <begin position="345"/>
        <end position="613"/>
    </location>
</feature>
<keyword evidence="4" id="KW-0472">Membrane</keyword>
<dbReference type="Pfam" id="PF10291">
    <property type="entry name" value="muHD"/>
    <property type="match status" value="1"/>
</dbReference>
<evidence type="ECO:0000256" key="4">
    <source>
        <dbReference type="ARBA" id="ARBA00023136"/>
    </source>
</evidence>
<dbReference type="PANTHER" id="PTHR23065">
    <property type="entry name" value="PROLINE-SERINE-THREONINE PHOSPHATASE INTERACTING PROTEIN 1"/>
    <property type="match status" value="1"/>
</dbReference>
<evidence type="ECO:0000256" key="1">
    <source>
        <dbReference type="ARBA" id="ARBA00004283"/>
    </source>
</evidence>
<feature type="compositionally biased region" description="Basic and acidic residues" evidence="6">
    <location>
        <begin position="8"/>
        <end position="24"/>
    </location>
</feature>
<dbReference type="OMA" id="KECNSAT"/>
<dbReference type="AlphaFoldDB" id="A0A4W3JYS5"/>
<dbReference type="FunFam" id="2.60.40.1170:FF:000005">
    <property type="entry name" value="SH3-containing GRB2-like protein 3-interacting protein 1 isoform X3"/>
    <property type="match status" value="1"/>
</dbReference>
<evidence type="ECO:0000313" key="9">
    <source>
        <dbReference type="Proteomes" id="UP000314986"/>
    </source>
</evidence>
<dbReference type="GO" id="GO:0072583">
    <property type="term" value="P:clathrin-dependent endocytosis"/>
    <property type="evidence" value="ECO:0007669"/>
    <property type="project" value="TreeGrafter"/>
</dbReference>
<comment type="subcellular location">
    <subcellularLocation>
        <location evidence="1">Membrane</location>
        <location evidence="1">Clathrin-coated pit</location>
        <topology evidence="1">Peripheral membrane protein</topology>
        <orientation evidence="1">Cytoplasmic side</orientation>
    </subcellularLocation>
</comment>
<reference evidence="9" key="2">
    <citation type="journal article" date="2007" name="PLoS Biol.">
        <title>Survey sequencing and comparative analysis of the elephant shark (Callorhinchus milii) genome.</title>
        <authorList>
            <person name="Venkatesh B."/>
            <person name="Kirkness E.F."/>
            <person name="Loh Y.H."/>
            <person name="Halpern A.L."/>
            <person name="Lee A.P."/>
            <person name="Johnson J."/>
            <person name="Dandona N."/>
            <person name="Viswanathan L.D."/>
            <person name="Tay A."/>
            <person name="Venter J.C."/>
            <person name="Strausberg R.L."/>
            <person name="Brenner S."/>
        </authorList>
    </citation>
    <scope>NUCLEOTIDE SEQUENCE [LARGE SCALE GENOMIC DNA]</scope>
</reference>
<dbReference type="STRING" id="7868.ENSCMIP00000036910"/>
<dbReference type="GO" id="GO:0005886">
    <property type="term" value="C:plasma membrane"/>
    <property type="evidence" value="ECO:0007669"/>
    <property type="project" value="TreeGrafter"/>
</dbReference>
<evidence type="ECO:0000259" key="7">
    <source>
        <dbReference type="PROSITE" id="PS51072"/>
    </source>
</evidence>
<dbReference type="GO" id="GO:0048488">
    <property type="term" value="P:synaptic vesicle endocytosis"/>
    <property type="evidence" value="ECO:0007669"/>
    <property type="project" value="TreeGrafter"/>
</dbReference>
<reference evidence="8" key="4">
    <citation type="submission" date="2025-08" db="UniProtKB">
        <authorList>
            <consortium name="Ensembl"/>
        </authorList>
    </citation>
    <scope>IDENTIFICATION</scope>
</reference>
<evidence type="ECO:0000256" key="6">
    <source>
        <dbReference type="SAM" id="MobiDB-lite"/>
    </source>
</evidence>
<evidence type="ECO:0000256" key="3">
    <source>
        <dbReference type="ARBA" id="ARBA00022583"/>
    </source>
</evidence>
<accession>A0A4W3JYS5</accession>
<sequence length="614" mass="67367">QIKAFGIRKKEKDTDSTGSPDRDGSVSIMGCLRKSNGAPNGFYSEIDWERYNSPEVDDEGYSVRPDDKSAPTKEKHFYSSSESESEEDHRKKFTVNIRPLPPVDAPPCVAPSVDELKASVGNICLSPSPVVSPRSEEIARPRRSTPTPELVSKKEPEDPVSLAPLFGPPLESAFHTLKSEGNYRESTYGASRVSDSVFGLLIMLLAMHLWVMWREREGGERDGNWTVEVPLMLYKCKFLVVVMCVFWGEQVGGRRAACNSVLCFVLQSRPFSPPIHSSSPPPVAPLARAESTSSISSTNSLSAATTPTVENDQPSLVWFDRGKFYLTFDGASRGPSPLTMGAQDTLPVAAAFTETVNTYFKGADPSKCIVKITGEMVLSFPAGITRHFANNQCPAVLTFCITNCTRLEHMLPNPQLLCSSSSQDEGSSREFWVNMPNLMTHLKKVAEQKPSATYYNVDMLKYQVSSQGVQSTPLNLAVSWRCEPTSTDLRIDYKYNADAMVTPVALNNVQFLTTVDGRVAKLQAVLPPAVWSAEQQRILWKIPDISQRSENGGVGALLARFQLSDGPSKPATLAVQFTSEGSTLSGVDIELVGAGYRFSLIKKRFAAGKYMADN</sequence>
<feature type="region of interest" description="Disordered" evidence="6">
    <location>
        <begin position="1"/>
        <end position="91"/>
    </location>
</feature>
<dbReference type="Proteomes" id="UP000314986">
    <property type="component" value="Unassembled WGS sequence"/>
</dbReference>
<dbReference type="PANTHER" id="PTHR23065:SF8">
    <property type="entry name" value="F-BAR DOMAIN ONLY PROTEIN 2"/>
    <property type="match status" value="1"/>
</dbReference>
<dbReference type="GO" id="GO:0005905">
    <property type="term" value="C:clathrin-coated pit"/>
    <property type="evidence" value="ECO:0007669"/>
    <property type="project" value="UniProtKB-SubCell"/>
</dbReference>
<feature type="region of interest" description="Disordered" evidence="6">
    <location>
        <begin position="129"/>
        <end position="159"/>
    </location>
</feature>
<protein>
    <submittedName>
        <fullName evidence="8">SH3GL interacting endocytic adaptor 1</fullName>
    </submittedName>
</protein>
<dbReference type="InParanoid" id="A0A4W3JYS5"/>
<reference evidence="8" key="5">
    <citation type="submission" date="2025-09" db="UniProtKB">
        <authorList>
            <consortium name="Ensembl"/>
        </authorList>
    </citation>
    <scope>IDENTIFICATION</scope>
</reference>
<dbReference type="InterPro" id="IPR018808">
    <property type="entry name" value="Muniscin_C"/>
</dbReference>
<evidence type="ECO:0000256" key="5">
    <source>
        <dbReference type="ARBA" id="ARBA00023176"/>
    </source>
</evidence>
<evidence type="ECO:0000256" key="2">
    <source>
        <dbReference type="ARBA" id="ARBA00022553"/>
    </source>
</evidence>
<proteinExistence type="predicted"/>
<dbReference type="Gene3D" id="2.60.40.1170">
    <property type="entry name" value="Mu homology domain, subdomain B"/>
    <property type="match status" value="2"/>
</dbReference>
<dbReference type="GO" id="GO:0098793">
    <property type="term" value="C:presynapse"/>
    <property type="evidence" value="ECO:0007669"/>
    <property type="project" value="GOC"/>
</dbReference>
<dbReference type="GO" id="GO:0030136">
    <property type="term" value="C:clathrin-coated vesicle"/>
    <property type="evidence" value="ECO:0007669"/>
    <property type="project" value="TreeGrafter"/>
</dbReference>
<reference evidence="9" key="3">
    <citation type="journal article" date="2014" name="Nature">
        <title>Elephant shark genome provides unique insights into gnathostome evolution.</title>
        <authorList>
            <consortium name="International Elephant Shark Genome Sequencing Consortium"/>
            <person name="Venkatesh B."/>
            <person name="Lee A.P."/>
            <person name="Ravi V."/>
            <person name="Maurya A.K."/>
            <person name="Lian M.M."/>
            <person name="Swann J.B."/>
            <person name="Ohta Y."/>
            <person name="Flajnik M.F."/>
            <person name="Sutoh Y."/>
            <person name="Kasahara M."/>
            <person name="Hoon S."/>
            <person name="Gangu V."/>
            <person name="Roy S.W."/>
            <person name="Irimia M."/>
            <person name="Korzh V."/>
            <person name="Kondrychyn I."/>
            <person name="Lim Z.W."/>
            <person name="Tay B.H."/>
            <person name="Tohari S."/>
            <person name="Kong K.W."/>
            <person name="Ho S."/>
            <person name="Lorente-Galdos B."/>
            <person name="Quilez J."/>
            <person name="Marques-Bonet T."/>
            <person name="Raney B.J."/>
            <person name="Ingham P.W."/>
            <person name="Tay A."/>
            <person name="Hillier L.W."/>
            <person name="Minx P."/>
            <person name="Boehm T."/>
            <person name="Wilson R.K."/>
            <person name="Brenner S."/>
            <person name="Warren W.C."/>
        </authorList>
    </citation>
    <scope>NUCLEOTIDE SEQUENCE [LARGE SCALE GENOMIC DNA]</scope>
</reference>
<feature type="compositionally biased region" description="Basic and acidic residues" evidence="6">
    <location>
        <begin position="64"/>
        <end position="77"/>
    </location>
</feature>
<name>A0A4W3JYS5_CALMI</name>
<evidence type="ECO:0000313" key="8">
    <source>
        <dbReference type="Ensembl" id="ENSCMIP00000036910.1"/>
    </source>
</evidence>
<keyword evidence="5" id="KW-0168">Coated pit</keyword>
<reference evidence="9" key="1">
    <citation type="journal article" date="2006" name="Science">
        <title>Ancient noncoding elements conserved in the human genome.</title>
        <authorList>
            <person name="Venkatesh B."/>
            <person name="Kirkness E.F."/>
            <person name="Loh Y.H."/>
            <person name="Halpern A.L."/>
            <person name="Lee A.P."/>
            <person name="Johnson J."/>
            <person name="Dandona N."/>
            <person name="Viswanathan L.D."/>
            <person name="Tay A."/>
            <person name="Venter J.C."/>
            <person name="Strausberg R.L."/>
            <person name="Brenner S."/>
        </authorList>
    </citation>
    <scope>NUCLEOTIDE SEQUENCE [LARGE SCALE GENOMIC DNA]</scope>
</reference>
<keyword evidence="9" id="KW-1185">Reference proteome</keyword>
<dbReference type="Ensembl" id="ENSCMIT00000037451.1">
    <property type="protein sequence ID" value="ENSCMIP00000036910.1"/>
    <property type="gene ID" value="ENSCMIG00000015557.1"/>
</dbReference>
<keyword evidence="2" id="KW-0597">Phosphoprotein</keyword>
<dbReference type="GO" id="GO:0048268">
    <property type="term" value="P:clathrin coat assembly"/>
    <property type="evidence" value="ECO:0007669"/>
    <property type="project" value="TreeGrafter"/>
</dbReference>
<organism evidence="8 9">
    <name type="scientific">Callorhinchus milii</name>
    <name type="common">Ghost shark</name>
    <dbReference type="NCBI Taxonomy" id="7868"/>
    <lineage>
        <taxon>Eukaryota</taxon>
        <taxon>Metazoa</taxon>
        <taxon>Chordata</taxon>
        <taxon>Craniata</taxon>
        <taxon>Vertebrata</taxon>
        <taxon>Chondrichthyes</taxon>
        <taxon>Holocephali</taxon>
        <taxon>Chimaeriformes</taxon>
        <taxon>Callorhinchidae</taxon>
        <taxon>Callorhinchus</taxon>
    </lineage>
</organism>
<keyword evidence="3" id="KW-0254">Endocytosis</keyword>
<dbReference type="PROSITE" id="PS51072">
    <property type="entry name" value="MHD"/>
    <property type="match status" value="1"/>
</dbReference>
<dbReference type="GeneTree" id="ENSGT00940000156301"/>